<dbReference type="Gene3D" id="3.40.50.300">
    <property type="entry name" value="P-loop containing nucleotide triphosphate hydrolases"/>
    <property type="match status" value="1"/>
</dbReference>
<name>A0A383U4S7_9FLAO</name>
<organism evidence="3 4">
    <name type="scientific">Candidatus Ornithobacterium hominis</name>
    <dbReference type="NCBI Taxonomy" id="2497989"/>
    <lineage>
        <taxon>Bacteria</taxon>
        <taxon>Pseudomonadati</taxon>
        <taxon>Bacteroidota</taxon>
        <taxon>Flavobacteriia</taxon>
        <taxon>Flavobacteriales</taxon>
        <taxon>Weeksellaceae</taxon>
        <taxon>Ornithobacterium</taxon>
    </lineage>
</organism>
<feature type="compositionally biased region" description="Basic and acidic residues" evidence="1">
    <location>
        <begin position="638"/>
        <end position="649"/>
    </location>
</feature>
<dbReference type="GO" id="GO:0016887">
    <property type="term" value="F:ATP hydrolysis activity"/>
    <property type="evidence" value="ECO:0007669"/>
    <property type="project" value="InterPro"/>
</dbReference>
<dbReference type="InterPro" id="IPR027417">
    <property type="entry name" value="P-loop_NTPase"/>
</dbReference>
<dbReference type="GO" id="GO:0005524">
    <property type="term" value="F:ATP binding"/>
    <property type="evidence" value="ECO:0007669"/>
    <property type="project" value="InterPro"/>
</dbReference>
<keyword evidence="4" id="KW-1185">Reference proteome</keyword>
<feature type="region of interest" description="Disordered" evidence="1">
    <location>
        <begin position="630"/>
        <end position="649"/>
    </location>
</feature>
<dbReference type="InterPro" id="IPR011704">
    <property type="entry name" value="ATPase_dyneun-rel_AAA"/>
</dbReference>
<feature type="domain" description="ATPase dynein-related AAA" evidence="2">
    <location>
        <begin position="312"/>
        <end position="477"/>
    </location>
</feature>
<accession>A0A383U4S7</accession>
<keyword evidence="3" id="KW-0378">Hydrolase</keyword>
<protein>
    <submittedName>
        <fullName evidence="3">5-methylcytosine-specific restriction enzyme B</fullName>
        <ecNumber evidence="3">3.1.21.-</ecNumber>
    </submittedName>
</protein>
<gene>
    <name evidence="3" type="primary">mcrB</name>
    <name evidence="3" type="ORF">SAMEA104719789_01417</name>
</gene>
<dbReference type="AlphaFoldDB" id="A0A383U4S7"/>
<dbReference type="RefSeq" id="WP_119059634.1">
    <property type="nucleotide sequence ID" value="NZ_UNSC01000007.1"/>
</dbReference>
<evidence type="ECO:0000256" key="1">
    <source>
        <dbReference type="SAM" id="MobiDB-lite"/>
    </source>
</evidence>
<dbReference type="InterPro" id="IPR052934">
    <property type="entry name" value="Methyl-DNA_Rec/Restrict_Enz"/>
</dbReference>
<dbReference type="SUPFAM" id="SSF52540">
    <property type="entry name" value="P-loop containing nucleoside triphosphate hydrolases"/>
    <property type="match status" value="1"/>
</dbReference>
<dbReference type="PANTHER" id="PTHR37291">
    <property type="entry name" value="5-METHYLCYTOSINE-SPECIFIC RESTRICTION ENZYME B"/>
    <property type="match status" value="1"/>
</dbReference>
<evidence type="ECO:0000313" key="3">
    <source>
        <dbReference type="EMBL" id="SZD73963.1"/>
    </source>
</evidence>
<dbReference type="PANTHER" id="PTHR37291:SF1">
    <property type="entry name" value="TYPE IV METHYL-DIRECTED RESTRICTION ENZYME ECOKMCRB SUBUNIT"/>
    <property type="match status" value="1"/>
</dbReference>
<evidence type="ECO:0000259" key="2">
    <source>
        <dbReference type="Pfam" id="PF07728"/>
    </source>
</evidence>
<reference evidence="3 4" key="1">
    <citation type="submission" date="2018-09" db="EMBL/GenBank/DDBJ databases">
        <authorList>
            <consortium name="Pathogen Informatics"/>
        </authorList>
    </citation>
    <scope>NUCLEOTIDE SEQUENCE [LARGE SCALE GENOMIC DNA]</scope>
    <source>
        <strain evidence="3 4">OH-22767</strain>
    </source>
</reference>
<dbReference type="Pfam" id="PF07728">
    <property type="entry name" value="AAA_5"/>
    <property type="match status" value="1"/>
</dbReference>
<proteinExistence type="predicted"/>
<dbReference type="OrthoDB" id="9781481at2"/>
<evidence type="ECO:0000313" key="4">
    <source>
        <dbReference type="Proteomes" id="UP000262142"/>
    </source>
</evidence>
<dbReference type="Proteomes" id="UP000262142">
    <property type="component" value="Unassembled WGS sequence"/>
</dbReference>
<dbReference type="EMBL" id="UNSC01000007">
    <property type="protein sequence ID" value="SZD73963.1"/>
    <property type="molecule type" value="Genomic_DNA"/>
</dbReference>
<dbReference type="EC" id="3.1.21.-" evidence="3"/>
<sequence>MIKIFKFRKNDLNPSLGKQIEFNQNVVSNFFGFSKDKVEIYITYKSLSPKDTFNNKKFKNYLKLSPSRGDYKVYSNSDETENIKDLFINILKLNETNNLDDYFALIKKDAINYDLYFLPKETSISSFLSSINNSVFEFDTTNDNTVINSNPNAYKPIIDQSLRGIILKTFKVILNKVNENDLLQLSQKKESRLDESNISVLSFPKYFNTDAIISYFNKPQNKEQLKSGGIQRYFDENLNLVNYPNSYLTNQWYDNDKNNTSLLNFNKFLSDLSEGFLKIIKEDNVFKLVSLSHEKTFEIQNNILGYNKIYFGPPGTGKSHAIKEELKKLGAKGDYYSRVTFHPDYDYHSFVGGYKPFTDTEDDDKIKYKFVPQVFIDFYIKAWSKLSEHYYLVIEEINRGNCAEIFGDIFQLLDRNPEYNIEPSTELRAYLEEYEKSNNVKLLFDGKLQMPNNLSILASMNTSDQSLYPMDSAFKRRWDWHYVPIDLKCTESNFTINIDDTHQYSWLEFLAKVNNKIYSVTKSEDKQIGNWFINASKSDNIISKELFINKVLYYLWNDVFKDEVFNPDNIFIERNTDGTKNRNISFNNFYNKDEQDRLLIHLLSDILNVQILKSADKEIVEYSQENQVVGEAAEPNGEEYKEKKSESEE</sequence>